<evidence type="ECO:0000313" key="2">
    <source>
        <dbReference type="EMBL" id="SUO95129.1"/>
    </source>
</evidence>
<organism evidence="2 3">
    <name type="scientific">Streptomyces griseus</name>
    <dbReference type="NCBI Taxonomy" id="1911"/>
    <lineage>
        <taxon>Bacteria</taxon>
        <taxon>Bacillati</taxon>
        <taxon>Actinomycetota</taxon>
        <taxon>Actinomycetes</taxon>
        <taxon>Kitasatosporales</taxon>
        <taxon>Streptomycetaceae</taxon>
        <taxon>Streptomyces</taxon>
    </lineage>
</organism>
<dbReference type="Proteomes" id="UP000254150">
    <property type="component" value="Unassembled WGS sequence"/>
</dbReference>
<dbReference type="RefSeq" id="WP_258565483.1">
    <property type="nucleotide sequence ID" value="NZ_UHID01000001.1"/>
</dbReference>
<dbReference type="EMBL" id="UHID01000001">
    <property type="protein sequence ID" value="SUO95129.1"/>
    <property type="molecule type" value="Genomic_DNA"/>
</dbReference>
<name>A0A380MR73_STRGR</name>
<evidence type="ECO:0000313" key="3">
    <source>
        <dbReference type="Proteomes" id="UP000254150"/>
    </source>
</evidence>
<reference evidence="2 3" key="1">
    <citation type="submission" date="2018-06" db="EMBL/GenBank/DDBJ databases">
        <authorList>
            <consortium name="Pathogen Informatics"/>
            <person name="Doyle S."/>
        </authorList>
    </citation>
    <scope>NUCLEOTIDE SEQUENCE [LARGE SCALE GENOMIC DNA]</scope>
    <source>
        <strain evidence="2 3">NCTC7807</strain>
    </source>
</reference>
<evidence type="ECO:0000256" key="1">
    <source>
        <dbReference type="SAM" id="MobiDB-lite"/>
    </source>
</evidence>
<proteinExistence type="predicted"/>
<accession>A0A380MR73</accession>
<gene>
    <name evidence="2" type="ORF">NCTC7807_01221</name>
</gene>
<protein>
    <submittedName>
        <fullName evidence="2">Uncharacterized protein</fullName>
    </submittedName>
</protein>
<feature type="region of interest" description="Disordered" evidence="1">
    <location>
        <begin position="239"/>
        <end position="261"/>
    </location>
</feature>
<dbReference type="AlphaFoldDB" id="A0A380MR73"/>
<sequence length="261" mass="28084">MNGPNAARLAALYAHVPRPESPDSPPLRERRRVGQTWPTIPAAGLDYSTVDVAAALFETGADLAAPTDETTTTDAVWRSLREAVAELGPVAHIETVGDFINLDPAEFEEVAQCSRWAHRLALSLWYEDARARPLTIGETAAALYLSTADRYATASIPPAAARLVRARHVAAGARLVAPEVLVHLGADLTAEFTPGAHRTGWLHRQALPDHTRRATCFHQARADHSAPTPLLVRHDGGALTVGTTPPVPAPHTLTRTLTPTW</sequence>